<keyword evidence="4 5" id="KW-0378">Hydrolase</keyword>
<comment type="similarity">
    <text evidence="1 5">Belongs to the type-B carboxylesterase/lipase family.</text>
</comment>
<dbReference type="PANTHER" id="PTHR44590:SF3">
    <property type="entry name" value="CARBOXYLESTERASE TYPE B DOMAIN-CONTAINING PROTEIN"/>
    <property type="match status" value="1"/>
</dbReference>
<evidence type="ECO:0000256" key="5">
    <source>
        <dbReference type="RuleBase" id="RU361235"/>
    </source>
</evidence>
<comment type="caution">
    <text evidence="8">The sequence shown here is derived from an EMBL/GenBank/DDBJ whole genome shotgun (WGS) entry which is preliminary data.</text>
</comment>
<feature type="non-terminal residue" evidence="8">
    <location>
        <position position="1"/>
    </location>
</feature>
<keyword evidence="3" id="KW-0719">Serine esterase</keyword>
<sequence length="613" mass="68366">KKRSPKSPAQPRMSKEGVDSENSKIEEYLRSENMLFHWSIPQPLLTPFVCFPKGFGIEPEKINAFENKPSILAMGTAQSSNILDSRVVETENGKVQGRRLINEGDRQVDTFQGIPFAKPPVGELRFKKPQPPDRWEGIFDARKWGPRAVQKDVFTFGLWKAGPKSEDCLRLNVFAPCWEPPEGGFAVMVFVHGGGFSMGDASAYGDRSICETLCLKDVIVVTIQYRLGYLGFWTTGDDACPANLGLWDQAAALQWIQANIAAFGGNKANITVMGQSAGGVSVDLLALSPHSSGLFHKVIPMGGCATAKWAFAPSMQKICEKRARKMKIQEWSESENLMEQLRALPSSAFEISMFGADLIDGADLECTPIIDGDFLPASVDEMRKNANPKPMMTGVAKLEALMFLLMAKKTAGKVRKAASKAVPEHVPNREDEIENLIREYIDLDTVKGKKAVHRALHEVHSDFATNAATLKMIKDTLAAHPANPVYSYVFSYLNPKSYGPLRWYLSVVEATHGMELPYLFGKSLMLKFNFNDQDRQMCDVFSTAFTNFAKYGNPNGPENESSLLPVEWLAATTEYSERHYMFDKEFRNELSYFNGRPSKLLQLRESIIEAPKI</sequence>
<dbReference type="GO" id="GO:0052689">
    <property type="term" value="F:carboxylic ester hydrolase activity"/>
    <property type="evidence" value="ECO:0007669"/>
    <property type="project" value="UniProtKB-KW"/>
</dbReference>
<protein>
    <recommendedName>
        <fullName evidence="5">Carboxylic ester hydrolase</fullName>
        <ecNumber evidence="5">3.1.1.-</ecNumber>
    </recommendedName>
</protein>
<gene>
    <name evidence="8" type="ORF">PENTCL1PPCAC_12051</name>
</gene>
<dbReference type="InterPro" id="IPR002168">
    <property type="entry name" value="Lipase_GDXG_HIS_AS"/>
</dbReference>
<dbReference type="PROSITE" id="PS00122">
    <property type="entry name" value="CARBOXYLESTERASE_B_1"/>
    <property type="match status" value="1"/>
</dbReference>
<dbReference type="Pfam" id="PF00135">
    <property type="entry name" value="COesterase"/>
    <property type="match status" value="1"/>
</dbReference>
<evidence type="ECO:0000313" key="8">
    <source>
        <dbReference type="EMBL" id="GMS89876.1"/>
    </source>
</evidence>
<dbReference type="InterPro" id="IPR002018">
    <property type="entry name" value="CarbesteraseB"/>
</dbReference>
<evidence type="ECO:0000256" key="4">
    <source>
        <dbReference type="ARBA" id="ARBA00022801"/>
    </source>
</evidence>
<dbReference type="InterPro" id="IPR019826">
    <property type="entry name" value="Carboxylesterase_B_AS"/>
</dbReference>
<dbReference type="PANTHER" id="PTHR44590">
    <property type="entry name" value="CARBOXYLIC ESTER HYDROLASE-RELATED"/>
    <property type="match status" value="1"/>
</dbReference>
<evidence type="ECO:0000256" key="1">
    <source>
        <dbReference type="ARBA" id="ARBA00005964"/>
    </source>
</evidence>
<feature type="region of interest" description="Disordered" evidence="6">
    <location>
        <begin position="1"/>
        <end position="23"/>
    </location>
</feature>
<dbReference type="Gene3D" id="3.40.50.1820">
    <property type="entry name" value="alpha/beta hydrolase"/>
    <property type="match status" value="1"/>
</dbReference>
<dbReference type="EMBL" id="BTSX01000003">
    <property type="protein sequence ID" value="GMS89876.1"/>
    <property type="molecule type" value="Genomic_DNA"/>
</dbReference>
<dbReference type="SUPFAM" id="SSF53474">
    <property type="entry name" value="alpha/beta-Hydrolases"/>
    <property type="match status" value="1"/>
</dbReference>
<dbReference type="AlphaFoldDB" id="A0AAV5T2R7"/>
<name>A0AAV5T2R7_9BILA</name>
<dbReference type="Proteomes" id="UP001432027">
    <property type="component" value="Unassembled WGS sequence"/>
</dbReference>
<evidence type="ECO:0000313" key="9">
    <source>
        <dbReference type="Proteomes" id="UP001432027"/>
    </source>
</evidence>
<accession>A0AAV5T2R7</accession>
<reference evidence="8" key="1">
    <citation type="submission" date="2023-10" db="EMBL/GenBank/DDBJ databases">
        <title>Genome assembly of Pristionchus species.</title>
        <authorList>
            <person name="Yoshida K."/>
            <person name="Sommer R.J."/>
        </authorList>
    </citation>
    <scope>NUCLEOTIDE SEQUENCE</scope>
    <source>
        <strain evidence="8">RS0144</strain>
    </source>
</reference>
<evidence type="ECO:0000256" key="2">
    <source>
        <dbReference type="ARBA" id="ARBA00010515"/>
    </source>
</evidence>
<proteinExistence type="inferred from homology"/>
<comment type="similarity">
    <text evidence="2">Belongs to the 'GDXG' lipolytic enzyme family.</text>
</comment>
<feature type="domain" description="Carboxylesterase type B" evidence="7">
    <location>
        <begin position="85"/>
        <end position="580"/>
    </location>
</feature>
<keyword evidence="9" id="KW-1185">Reference proteome</keyword>
<feature type="compositionally biased region" description="Basic and acidic residues" evidence="6">
    <location>
        <begin position="13"/>
        <end position="23"/>
    </location>
</feature>
<evidence type="ECO:0000256" key="3">
    <source>
        <dbReference type="ARBA" id="ARBA00022487"/>
    </source>
</evidence>
<dbReference type="InterPro" id="IPR029058">
    <property type="entry name" value="AB_hydrolase_fold"/>
</dbReference>
<dbReference type="PROSITE" id="PS01173">
    <property type="entry name" value="LIPASE_GDXG_HIS"/>
    <property type="match status" value="1"/>
</dbReference>
<dbReference type="EC" id="3.1.1.-" evidence="5"/>
<evidence type="ECO:0000256" key="6">
    <source>
        <dbReference type="SAM" id="MobiDB-lite"/>
    </source>
</evidence>
<organism evidence="8 9">
    <name type="scientific">Pristionchus entomophagus</name>
    <dbReference type="NCBI Taxonomy" id="358040"/>
    <lineage>
        <taxon>Eukaryota</taxon>
        <taxon>Metazoa</taxon>
        <taxon>Ecdysozoa</taxon>
        <taxon>Nematoda</taxon>
        <taxon>Chromadorea</taxon>
        <taxon>Rhabditida</taxon>
        <taxon>Rhabditina</taxon>
        <taxon>Diplogasteromorpha</taxon>
        <taxon>Diplogasteroidea</taxon>
        <taxon>Neodiplogasteridae</taxon>
        <taxon>Pristionchus</taxon>
    </lineage>
</organism>
<evidence type="ECO:0000259" key="7">
    <source>
        <dbReference type="Pfam" id="PF00135"/>
    </source>
</evidence>